<keyword evidence="6 8" id="KW-1133">Transmembrane helix</keyword>
<evidence type="ECO:0000256" key="5">
    <source>
        <dbReference type="ARBA" id="ARBA00022692"/>
    </source>
</evidence>
<keyword evidence="4" id="KW-1003">Cell membrane</keyword>
<sequence length="296" mass="33258">MTVLFLMILVGVISYRKGVLDDISCAKITTLIVNVLNPMIIISGVLDTNIEKDIHIMDNLLLVVMMYALLITLSYLYVKLRRFEIKQARFYQLMMIFNNVGFIGIPLVRGLYGEKYIIYLVFYILVFNLLAYTLGIYLASKSSDKEADYSWKNIINMGFLACLLSLLIFIFRIPVAAPIKDACKYLGDASIPLSMLIIGASVARMSLRELFLQRQLYEFMFVKMLLIPSICVLIVKQLPVADEILGIFLLCVSMPCASIAGMLAQEYGGRGTEGNHLIAFTTVFSLLTVPIISLLL</sequence>
<dbReference type="Proteomes" id="UP000593601">
    <property type="component" value="Chromosome"/>
</dbReference>
<dbReference type="Pfam" id="PF03547">
    <property type="entry name" value="Mem_trans"/>
    <property type="match status" value="2"/>
</dbReference>
<feature type="transmembrane region" description="Helical" evidence="8">
    <location>
        <begin position="244"/>
        <end position="264"/>
    </location>
</feature>
<feature type="transmembrane region" description="Helical" evidence="8">
    <location>
        <begin position="116"/>
        <end position="138"/>
    </location>
</feature>
<dbReference type="GO" id="GO:0005886">
    <property type="term" value="C:plasma membrane"/>
    <property type="evidence" value="ECO:0007669"/>
    <property type="project" value="UniProtKB-SubCell"/>
</dbReference>
<evidence type="ECO:0000256" key="8">
    <source>
        <dbReference type="SAM" id="Phobius"/>
    </source>
</evidence>
<evidence type="ECO:0000313" key="9">
    <source>
        <dbReference type="EMBL" id="QOV18295.1"/>
    </source>
</evidence>
<dbReference type="InterPro" id="IPR038770">
    <property type="entry name" value="Na+/solute_symporter_sf"/>
</dbReference>
<dbReference type="RefSeq" id="WP_193734657.1">
    <property type="nucleotide sequence ID" value="NZ_CP063304.1"/>
</dbReference>
<evidence type="ECO:0000256" key="6">
    <source>
        <dbReference type="ARBA" id="ARBA00022989"/>
    </source>
</evidence>
<evidence type="ECO:0000256" key="1">
    <source>
        <dbReference type="ARBA" id="ARBA00004651"/>
    </source>
</evidence>
<dbReference type="InterPro" id="IPR004776">
    <property type="entry name" value="Mem_transp_PIN-like"/>
</dbReference>
<dbReference type="PANTHER" id="PTHR36838:SF1">
    <property type="entry name" value="SLR1864 PROTEIN"/>
    <property type="match status" value="1"/>
</dbReference>
<comment type="similarity">
    <text evidence="2">Belongs to the auxin efflux carrier (TC 2.A.69) family.</text>
</comment>
<dbReference type="Gene3D" id="1.20.1530.20">
    <property type="match status" value="1"/>
</dbReference>
<accession>A0A7M2RD95</accession>
<reference evidence="9 10" key="1">
    <citation type="submission" date="2020-10" db="EMBL/GenBank/DDBJ databases">
        <title>Blautia liquoris sp.nov., isolated from the mud in a fermentation cellar used for the production of Chinese strong-flavoured liquor.</title>
        <authorList>
            <person name="Lu L."/>
        </authorList>
    </citation>
    <scope>NUCLEOTIDE SEQUENCE [LARGE SCALE GENOMIC DNA]</scope>
    <source>
        <strain evidence="9 10">LZLJ-3</strain>
    </source>
</reference>
<evidence type="ECO:0000256" key="3">
    <source>
        <dbReference type="ARBA" id="ARBA00022448"/>
    </source>
</evidence>
<feature type="transmembrane region" description="Helical" evidence="8">
    <location>
        <begin position="90"/>
        <end position="110"/>
    </location>
</feature>
<feature type="transmembrane region" description="Helical" evidence="8">
    <location>
        <begin position="276"/>
        <end position="295"/>
    </location>
</feature>
<evidence type="ECO:0000313" key="10">
    <source>
        <dbReference type="Proteomes" id="UP000593601"/>
    </source>
</evidence>
<evidence type="ECO:0000256" key="7">
    <source>
        <dbReference type="ARBA" id="ARBA00023136"/>
    </source>
</evidence>
<dbReference type="AlphaFoldDB" id="A0A7M2RD95"/>
<dbReference type="PANTHER" id="PTHR36838">
    <property type="entry name" value="AUXIN EFFLUX CARRIER FAMILY PROTEIN"/>
    <property type="match status" value="1"/>
</dbReference>
<keyword evidence="7 8" id="KW-0472">Membrane</keyword>
<organism evidence="9 10">
    <name type="scientific">Blautia liquoris</name>
    <dbReference type="NCBI Taxonomy" id="2779518"/>
    <lineage>
        <taxon>Bacteria</taxon>
        <taxon>Bacillati</taxon>
        <taxon>Bacillota</taxon>
        <taxon>Clostridia</taxon>
        <taxon>Lachnospirales</taxon>
        <taxon>Lachnospiraceae</taxon>
        <taxon>Blautia</taxon>
    </lineage>
</organism>
<keyword evidence="10" id="KW-1185">Reference proteome</keyword>
<dbReference type="EMBL" id="CP063304">
    <property type="protein sequence ID" value="QOV18295.1"/>
    <property type="molecule type" value="Genomic_DNA"/>
</dbReference>
<name>A0A7M2RD95_9FIRM</name>
<proteinExistence type="inferred from homology"/>
<evidence type="ECO:0000256" key="2">
    <source>
        <dbReference type="ARBA" id="ARBA00010145"/>
    </source>
</evidence>
<gene>
    <name evidence="9" type="ORF">INP51_09690</name>
</gene>
<keyword evidence="3" id="KW-0813">Transport</keyword>
<dbReference type="GO" id="GO:0055085">
    <property type="term" value="P:transmembrane transport"/>
    <property type="evidence" value="ECO:0007669"/>
    <property type="project" value="InterPro"/>
</dbReference>
<feature type="transmembrane region" description="Helical" evidence="8">
    <location>
        <begin position="189"/>
        <end position="207"/>
    </location>
</feature>
<dbReference type="KEGG" id="bliq:INP51_09690"/>
<protein>
    <submittedName>
        <fullName evidence="9">AEC family transporter</fullName>
    </submittedName>
</protein>
<feature type="transmembrane region" description="Helical" evidence="8">
    <location>
        <begin position="60"/>
        <end position="78"/>
    </location>
</feature>
<comment type="subcellular location">
    <subcellularLocation>
        <location evidence="1">Cell membrane</location>
        <topology evidence="1">Multi-pass membrane protein</topology>
    </subcellularLocation>
</comment>
<feature type="transmembrane region" description="Helical" evidence="8">
    <location>
        <begin position="159"/>
        <end position="177"/>
    </location>
</feature>
<keyword evidence="5 8" id="KW-0812">Transmembrane</keyword>
<feature type="transmembrane region" description="Helical" evidence="8">
    <location>
        <begin position="219"/>
        <end position="238"/>
    </location>
</feature>
<evidence type="ECO:0000256" key="4">
    <source>
        <dbReference type="ARBA" id="ARBA00022475"/>
    </source>
</evidence>